<accession>A0A8X6W1Q6</accession>
<gene>
    <name evidence="1" type="ORF">TNCV_2879581</name>
</gene>
<dbReference type="Proteomes" id="UP000887159">
    <property type="component" value="Unassembled WGS sequence"/>
</dbReference>
<keyword evidence="2" id="KW-1185">Reference proteome</keyword>
<protein>
    <submittedName>
        <fullName evidence="1">Uncharacterized protein</fullName>
    </submittedName>
</protein>
<organism evidence="1 2">
    <name type="scientific">Trichonephila clavipes</name>
    <name type="common">Golden silk orbweaver</name>
    <name type="synonym">Nephila clavipes</name>
    <dbReference type="NCBI Taxonomy" id="2585209"/>
    <lineage>
        <taxon>Eukaryota</taxon>
        <taxon>Metazoa</taxon>
        <taxon>Ecdysozoa</taxon>
        <taxon>Arthropoda</taxon>
        <taxon>Chelicerata</taxon>
        <taxon>Arachnida</taxon>
        <taxon>Araneae</taxon>
        <taxon>Araneomorphae</taxon>
        <taxon>Entelegynae</taxon>
        <taxon>Araneoidea</taxon>
        <taxon>Nephilidae</taxon>
        <taxon>Trichonephila</taxon>
    </lineage>
</organism>
<evidence type="ECO:0000313" key="2">
    <source>
        <dbReference type="Proteomes" id="UP000887159"/>
    </source>
</evidence>
<reference evidence="1" key="1">
    <citation type="submission" date="2020-08" db="EMBL/GenBank/DDBJ databases">
        <title>Multicomponent nature underlies the extraordinary mechanical properties of spider dragline silk.</title>
        <authorList>
            <person name="Kono N."/>
            <person name="Nakamura H."/>
            <person name="Mori M."/>
            <person name="Yoshida Y."/>
            <person name="Ohtoshi R."/>
            <person name="Malay A.D."/>
            <person name="Moran D.A.P."/>
            <person name="Tomita M."/>
            <person name="Numata K."/>
            <person name="Arakawa K."/>
        </authorList>
    </citation>
    <scope>NUCLEOTIDE SEQUENCE</scope>
</reference>
<dbReference type="AlphaFoldDB" id="A0A8X6W1Q6"/>
<comment type="caution">
    <text evidence="1">The sequence shown here is derived from an EMBL/GenBank/DDBJ whole genome shotgun (WGS) entry which is preliminary data.</text>
</comment>
<proteinExistence type="predicted"/>
<dbReference type="EMBL" id="BMAU01021376">
    <property type="protein sequence ID" value="GFY26630.1"/>
    <property type="molecule type" value="Genomic_DNA"/>
</dbReference>
<sequence length="125" mass="14395">MIRFKREQKRGATSSTLSLRAENTQNFSRAKVWYLLEWLLKAHDHLKDKLRGAPGKSLVCQSRSWGRFACKCDDMRGDKNPTKTMTLDPDLVDPCPKTSLFVLADIAPNLYLRREDRSKNFASFS</sequence>
<name>A0A8X6W1Q6_TRICX</name>
<evidence type="ECO:0000313" key="1">
    <source>
        <dbReference type="EMBL" id="GFY26630.1"/>
    </source>
</evidence>